<dbReference type="eggNOG" id="COG1633">
    <property type="taxonomic scope" value="Bacteria"/>
</dbReference>
<reference evidence="1 2" key="1">
    <citation type="submission" date="2012-06" db="EMBL/GenBank/DDBJ databases">
        <title>Finished chromosome of genome of Crinalium epipsammum PCC 9333.</title>
        <authorList>
            <consortium name="US DOE Joint Genome Institute"/>
            <person name="Gugger M."/>
            <person name="Coursin T."/>
            <person name="Rippka R."/>
            <person name="Tandeau De Marsac N."/>
            <person name="Huntemann M."/>
            <person name="Wei C.-L."/>
            <person name="Han J."/>
            <person name="Detter J.C."/>
            <person name="Han C."/>
            <person name="Tapia R."/>
            <person name="Davenport K."/>
            <person name="Daligault H."/>
            <person name="Erkkila T."/>
            <person name="Gu W."/>
            <person name="Munk A.C.C."/>
            <person name="Teshima H."/>
            <person name="Xu Y."/>
            <person name="Chain P."/>
            <person name="Chen A."/>
            <person name="Krypides N."/>
            <person name="Mavromatis K."/>
            <person name="Markowitz V."/>
            <person name="Szeto E."/>
            <person name="Ivanova N."/>
            <person name="Mikhailova N."/>
            <person name="Ovchinnikova G."/>
            <person name="Pagani I."/>
            <person name="Pati A."/>
            <person name="Goodwin L."/>
            <person name="Peters L."/>
            <person name="Pitluck S."/>
            <person name="Woyke T."/>
            <person name="Kerfeld C."/>
        </authorList>
    </citation>
    <scope>NUCLEOTIDE SEQUENCE [LARGE SCALE GENOMIC DNA]</scope>
    <source>
        <strain evidence="1 2">PCC 9333</strain>
    </source>
</reference>
<evidence type="ECO:0008006" key="3">
    <source>
        <dbReference type="Google" id="ProtNLM"/>
    </source>
</evidence>
<dbReference type="RefSeq" id="WP_015202764.1">
    <property type="nucleotide sequence ID" value="NC_019753.1"/>
</dbReference>
<dbReference type="OrthoDB" id="954262at2"/>
<dbReference type="EMBL" id="CP003620">
    <property type="protein sequence ID" value="AFZ12646.1"/>
    <property type="molecule type" value="Genomic_DNA"/>
</dbReference>
<dbReference type="KEGG" id="cep:Cri9333_1761"/>
<dbReference type="InterPro" id="IPR009078">
    <property type="entry name" value="Ferritin-like_SF"/>
</dbReference>
<dbReference type="PATRIC" id="fig|1173022.3.peg.1905"/>
<proteinExistence type="predicted"/>
<organism evidence="1 2">
    <name type="scientific">Crinalium epipsammum PCC 9333</name>
    <dbReference type="NCBI Taxonomy" id="1173022"/>
    <lineage>
        <taxon>Bacteria</taxon>
        <taxon>Bacillati</taxon>
        <taxon>Cyanobacteriota</taxon>
        <taxon>Cyanophyceae</taxon>
        <taxon>Gomontiellales</taxon>
        <taxon>Gomontiellaceae</taxon>
        <taxon>Crinalium</taxon>
    </lineage>
</organism>
<dbReference type="Pfam" id="PF13668">
    <property type="entry name" value="Ferritin_2"/>
    <property type="match status" value="1"/>
</dbReference>
<dbReference type="HOGENOM" id="CLU_893467_0_0_3"/>
<protein>
    <recommendedName>
        <fullName evidence="3">Ferritin-like domain-containing protein</fullName>
    </recommendedName>
</protein>
<evidence type="ECO:0000313" key="2">
    <source>
        <dbReference type="Proteomes" id="UP000010472"/>
    </source>
</evidence>
<dbReference type="AlphaFoldDB" id="K9VXG2"/>
<dbReference type="STRING" id="1173022.Cri9333_1761"/>
<keyword evidence="2" id="KW-1185">Reference proteome</keyword>
<sequence length="311" mass="35325">MKNLFDLFSIKTAIKKQKFPTLFSRISLKIWLNIRKIFSFSKQTLLILPLIAILLFLNPAIPAQNENIPTQNVNKPVETNNKILTPLEVVEYTLKIEKLESDFYHRGIEATKNGDLRELPEEVKDAIAFFSKDEDNHVEGWSNILKNYKRDPDKINIPKDINYKAILGRNPFANPQDFLLAMQLIEDLGVAAYKGQMQSLLAAGISAKAILAAAIEIHSVEARHAAGIRLLREKLMGDKVRPWIENSYEVIYPENRSNTSIPFQSQAFDSYATKEEVLNLLNSILATDKSNYTLNNEQASSEYATPIRALF</sequence>
<name>K9VXG2_9CYAN</name>
<dbReference type="Proteomes" id="UP000010472">
    <property type="component" value="Chromosome"/>
</dbReference>
<evidence type="ECO:0000313" key="1">
    <source>
        <dbReference type="EMBL" id="AFZ12646.1"/>
    </source>
</evidence>
<gene>
    <name evidence="1" type="ORF">Cri9333_1761</name>
</gene>
<accession>K9VXG2</accession>
<dbReference type="SUPFAM" id="SSF47240">
    <property type="entry name" value="Ferritin-like"/>
    <property type="match status" value="1"/>
</dbReference>